<keyword evidence="3" id="KW-1185">Reference proteome</keyword>
<feature type="compositionally biased region" description="Low complexity" evidence="1">
    <location>
        <begin position="11"/>
        <end position="37"/>
    </location>
</feature>
<evidence type="ECO:0000313" key="2">
    <source>
        <dbReference type="EMBL" id="GMI34622.1"/>
    </source>
</evidence>
<organism evidence="2 3">
    <name type="scientific">Tetraparma gracilis</name>
    <dbReference type="NCBI Taxonomy" id="2962635"/>
    <lineage>
        <taxon>Eukaryota</taxon>
        <taxon>Sar</taxon>
        <taxon>Stramenopiles</taxon>
        <taxon>Ochrophyta</taxon>
        <taxon>Bolidophyceae</taxon>
        <taxon>Parmales</taxon>
        <taxon>Triparmaceae</taxon>
        <taxon>Tetraparma</taxon>
    </lineage>
</organism>
<reference evidence="2 3" key="1">
    <citation type="journal article" date="2023" name="Commun. Biol.">
        <title>Genome analysis of Parmales, the sister group of diatoms, reveals the evolutionary specialization of diatoms from phago-mixotrophs to photoautotrophs.</title>
        <authorList>
            <person name="Ban H."/>
            <person name="Sato S."/>
            <person name="Yoshikawa S."/>
            <person name="Yamada K."/>
            <person name="Nakamura Y."/>
            <person name="Ichinomiya M."/>
            <person name="Sato N."/>
            <person name="Blanc-Mathieu R."/>
            <person name="Endo H."/>
            <person name="Kuwata A."/>
            <person name="Ogata H."/>
        </authorList>
    </citation>
    <scope>NUCLEOTIDE SEQUENCE [LARGE SCALE GENOMIC DNA]</scope>
</reference>
<gene>
    <name evidence="2" type="ORF">TeGR_g12172</name>
</gene>
<proteinExistence type="predicted"/>
<dbReference type="EMBL" id="BRYB01000650">
    <property type="protein sequence ID" value="GMI34622.1"/>
    <property type="molecule type" value="Genomic_DNA"/>
</dbReference>
<feature type="region of interest" description="Disordered" evidence="1">
    <location>
        <begin position="1"/>
        <end position="50"/>
    </location>
</feature>
<name>A0ABQ6MWW8_9STRA</name>
<accession>A0ABQ6MWW8</accession>
<feature type="non-terminal residue" evidence="2">
    <location>
        <position position="1"/>
    </location>
</feature>
<evidence type="ECO:0000256" key="1">
    <source>
        <dbReference type="SAM" id="MobiDB-lite"/>
    </source>
</evidence>
<dbReference type="Proteomes" id="UP001165060">
    <property type="component" value="Unassembled WGS sequence"/>
</dbReference>
<protein>
    <submittedName>
        <fullName evidence="2">Uncharacterized protein</fullName>
    </submittedName>
</protein>
<evidence type="ECO:0000313" key="3">
    <source>
        <dbReference type="Proteomes" id="UP001165060"/>
    </source>
</evidence>
<comment type="caution">
    <text evidence="2">The sequence shown here is derived from an EMBL/GenBank/DDBJ whole genome shotgun (WGS) entry which is preliminary data.</text>
</comment>
<sequence length="118" mass="12107">ASLHEKYNSRSSSSSSSYSSSYSPSPTPSSSAPSAPTYQQQRGSPPGFLSSLKSVFGSDSGSLSILGVAAGLLACKLTGVSPWQALMMVNMLRGGGGYMQFGGGGLGGMGRRRRGGWF</sequence>